<protein>
    <submittedName>
        <fullName evidence="15">TonB-dependent receptor domain-containing protein</fullName>
    </submittedName>
</protein>
<evidence type="ECO:0000256" key="11">
    <source>
        <dbReference type="RuleBase" id="RU003357"/>
    </source>
</evidence>
<evidence type="ECO:0000256" key="4">
    <source>
        <dbReference type="ARBA" id="ARBA00022692"/>
    </source>
</evidence>
<dbReference type="CDD" id="cd01347">
    <property type="entry name" value="ligand_gated_channel"/>
    <property type="match status" value="1"/>
</dbReference>
<gene>
    <name evidence="15" type="ORF">E5L68_017540</name>
</gene>
<comment type="similarity">
    <text evidence="10 11">Belongs to the TonB-dependent receptor family.</text>
</comment>
<comment type="caution">
    <text evidence="15">The sequence shown here is derived from an EMBL/GenBank/DDBJ whole genome shotgun (WGS) entry which is preliminary data.</text>
</comment>
<keyword evidence="3 10" id="KW-1134">Transmembrane beta strand</keyword>
<dbReference type="Gene3D" id="2.170.130.10">
    <property type="entry name" value="TonB-dependent receptor, plug domain"/>
    <property type="match status" value="1"/>
</dbReference>
<keyword evidence="8 15" id="KW-0675">Receptor</keyword>
<dbReference type="SUPFAM" id="SSF49464">
    <property type="entry name" value="Carboxypeptidase regulatory domain-like"/>
    <property type="match status" value="1"/>
</dbReference>
<evidence type="ECO:0000256" key="5">
    <source>
        <dbReference type="ARBA" id="ARBA00022729"/>
    </source>
</evidence>
<dbReference type="InterPro" id="IPR037066">
    <property type="entry name" value="Plug_dom_sf"/>
</dbReference>
<keyword evidence="5 12" id="KW-0732">Signal</keyword>
<keyword evidence="6 11" id="KW-0798">TonB box</keyword>
<feature type="domain" description="TonB-dependent receptor-like beta-barrel" evidence="13">
    <location>
        <begin position="307"/>
        <end position="722"/>
    </location>
</feature>
<dbReference type="Pfam" id="PF07715">
    <property type="entry name" value="Plug"/>
    <property type="match status" value="1"/>
</dbReference>
<comment type="subcellular location">
    <subcellularLocation>
        <location evidence="1 10">Cell outer membrane</location>
        <topology evidence="1 10">Multi-pass membrane protein</topology>
    </subcellularLocation>
</comment>
<evidence type="ECO:0000259" key="14">
    <source>
        <dbReference type="Pfam" id="PF07715"/>
    </source>
</evidence>
<evidence type="ECO:0000256" key="3">
    <source>
        <dbReference type="ARBA" id="ARBA00022452"/>
    </source>
</evidence>
<keyword evidence="9 10" id="KW-0998">Cell outer membrane</keyword>
<reference evidence="15 16" key="1">
    <citation type="submission" date="2024-12" db="EMBL/GenBank/DDBJ databases">
        <authorList>
            <person name="Hu S."/>
        </authorList>
    </citation>
    <scope>NUCLEOTIDE SEQUENCE [LARGE SCALE GENOMIC DNA]</scope>
    <source>
        <strain evidence="15 16">P-25</strain>
    </source>
</reference>
<keyword evidence="16" id="KW-1185">Reference proteome</keyword>
<name>A0ABW9JN25_9SPHI</name>
<dbReference type="InterPro" id="IPR039426">
    <property type="entry name" value="TonB-dep_rcpt-like"/>
</dbReference>
<keyword evidence="2 10" id="KW-0813">Transport</keyword>
<evidence type="ECO:0000313" key="15">
    <source>
        <dbReference type="EMBL" id="MFN0293200.1"/>
    </source>
</evidence>
<feature type="chain" id="PRO_5046206438" evidence="12">
    <location>
        <begin position="21"/>
        <end position="765"/>
    </location>
</feature>
<dbReference type="InterPro" id="IPR012910">
    <property type="entry name" value="Plug_dom"/>
</dbReference>
<dbReference type="PROSITE" id="PS52016">
    <property type="entry name" value="TONB_DEPENDENT_REC_3"/>
    <property type="match status" value="1"/>
</dbReference>
<dbReference type="InterPro" id="IPR000531">
    <property type="entry name" value="Beta-barrel_TonB"/>
</dbReference>
<dbReference type="SUPFAM" id="SSF56935">
    <property type="entry name" value="Porins"/>
    <property type="match status" value="1"/>
</dbReference>
<evidence type="ECO:0000256" key="1">
    <source>
        <dbReference type="ARBA" id="ARBA00004571"/>
    </source>
</evidence>
<feature type="signal peptide" evidence="12">
    <location>
        <begin position="1"/>
        <end position="20"/>
    </location>
</feature>
<dbReference type="InterPro" id="IPR036942">
    <property type="entry name" value="Beta-barrel_TonB_sf"/>
</dbReference>
<dbReference type="PANTHER" id="PTHR30069">
    <property type="entry name" value="TONB-DEPENDENT OUTER MEMBRANE RECEPTOR"/>
    <property type="match status" value="1"/>
</dbReference>
<sequence>MKKQLLITLIFVLSIAIAVAQTGTVKLYGKILTVDGQPAWGLKLSIKNTKNVAYTNREGAFSIAAPVGTSVLLIKSGVSSQEQEVAIKANTDKELETITIKEKSYELNEVVVTGQFEAQSVKNSVYNVRSINSEKIKLRGATNIQQILNTEFGFRFSNDLVLGISDFELMGMGGRNIKILLDGVPVVDRSDSRESLNQIDINTIDRIEVVEGPVSVTYGTDALAGVINIITKGAGHSKFGVSARVQEETVGKEYGAFAGDGIHNKNISLNWRNKGWHALAGFSRNEFGGWNVPSKTTTIQEMPLITWWRAKDQYLGNAKVGYENANFNLWYRLDLVDEKIASQTGMNPNIYVAKFPTYITNRYTHQLQSDVKISDKFRINGVFGYTDLQRKTNTIEQNFATGTKVLSTGQGEQDVAKFNTVIFRGVAYYKTSDIISFQGGFEYNRDEASANRIKGNPVIEDYALFLSSEIKLGSKISLRPGARFIKNSIYDAPPVIPSLNTKFILTDNLDFRLAYARGFRAPALRELYYDFVDASHTIYGNPNLKAEHSNSFNGSFVWSPINQNEIRYAANISGFYNIFKDRIGFSQDPNDNTITSLFNIGKFKTAGVSLTNTFAYKALKADLGLSYIGRYNSFSEGDFSIAVPQFSWTPEIFSNLIYNLPKIDASVSAFIKYTGQRPGYTSDNTVPNAVKETRIGAFSWTDIMFNKNIYKHFTINAGVKNLFDVTQLSNTETGSSGPHGDGGGSVAYSYGRSFVLGLTFNWNKS</sequence>
<keyword evidence="4 10" id="KW-0812">Transmembrane</keyword>
<dbReference type="Gene3D" id="2.40.170.20">
    <property type="entry name" value="TonB-dependent receptor, beta-barrel domain"/>
    <property type="match status" value="1"/>
</dbReference>
<evidence type="ECO:0000256" key="10">
    <source>
        <dbReference type="PROSITE-ProRule" id="PRU01360"/>
    </source>
</evidence>
<dbReference type="Pfam" id="PF00593">
    <property type="entry name" value="TonB_dep_Rec_b-barrel"/>
    <property type="match status" value="1"/>
</dbReference>
<dbReference type="RefSeq" id="WP_171046935.1">
    <property type="nucleotide sequence ID" value="NZ_SRMP02000045.1"/>
</dbReference>
<evidence type="ECO:0000256" key="7">
    <source>
        <dbReference type="ARBA" id="ARBA00023136"/>
    </source>
</evidence>
<evidence type="ECO:0000256" key="12">
    <source>
        <dbReference type="SAM" id="SignalP"/>
    </source>
</evidence>
<proteinExistence type="inferred from homology"/>
<dbReference type="EMBL" id="SRMP02000045">
    <property type="protein sequence ID" value="MFN0293200.1"/>
    <property type="molecule type" value="Genomic_DNA"/>
</dbReference>
<evidence type="ECO:0000259" key="13">
    <source>
        <dbReference type="Pfam" id="PF00593"/>
    </source>
</evidence>
<evidence type="ECO:0000256" key="9">
    <source>
        <dbReference type="ARBA" id="ARBA00023237"/>
    </source>
</evidence>
<keyword evidence="7 10" id="KW-0472">Membrane</keyword>
<dbReference type="Proteomes" id="UP001517367">
    <property type="component" value="Unassembled WGS sequence"/>
</dbReference>
<dbReference type="Pfam" id="PF13715">
    <property type="entry name" value="CarbopepD_reg_2"/>
    <property type="match status" value="1"/>
</dbReference>
<evidence type="ECO:0000256" key="8">
    <source>
        <dbReference type="ARBA" id="ARBA00023170"/>
    </source>
</evidence>
<evidence type="ECO:0000256" key="2">
    <source>
        <dbReference type="ARBA" id="ARBA00022448"/>
    </source>
</evidence>
<feature type="domain" description="TonB-dependent receptor plug" evidence="14">
    <location>
        <begin position="122"/>
        <end position="226"/>
    </location>
</feature>
<accession>A0ABW9JN25</accession>
<dbReference type="InterPro" id="IPR008969">
    <property type="entry name" value="CarboxyPept-like_regulatory"/>
</dbReference>
<evidence type="ECO:0000256" key="6">
    <source>
        <dbReference type="ARBA" id="ARBA00023077"/>
    </source>
</evidence>
<evidence type="ECO:0000313" key="16">
    <source>
        <dbReference type="Proteomes" id="UP001517367"/>
    </source>
</evidence>
<organism evidence="15 16">
    <name type="scientific">Pedobacter helvus</name>
    <dbReference type="NCBI Taxonomy" id="2563444"/>
    <lineage>
        <taxon>Bacteria</taxon>
        <taxon>Pseudomonadati</taxon>
        <taxon>Bacteroidota</taxon>
        <taxon>Sphingobacteriia</taxon>
        <taxon>Sphingobacteriales</taxon>
        <taxon>Sphingobacteriaceae</taxon>
        <taxon>Pedobacter</taxon>
    </lineage>
</organism>
<dbReference type="PANTHER" id="PTHR30069:SF29">
    <property type="entry name" value="HEMOGLOBIN AND HEMOGLOBIN-HAPTOGLOBIN-BINDING PROTEIN 1-RELATED"/>
    <property type="match status" value="1"/>
</dbReference>